<evidence type="ECO:0000313" key="1">
    <source>
        <dbReference type="EMBL" id="GGL21587.1"/>
    </source>
</evidence>
<dbReference type="EMBL" id="BMPF01000001">
    <property type="protein sequence ID" value="GGL21587.1"/>
    <property type="molecule type" value="Genomic_DNA"/>
</dbReference>
<dbReference type="InterPro" id="IPR029063">
    <property type="entry name" value="SAM-dependent_MTases_sf"/>
</dbReference>
<sequence length="428" mass="48222">MRPDQTDVEYPTDAQAATRRHVRLRRHADDTQRTRYRDRIYRSAEHVVAIGHGLTCGAGTADVATEPLCERLTAAATELEATLDGKVPENLGEAATEWCELHGFNPTTLSDHLPRLARHAVLSIFLKAVVYEREHRAGNLPLLTTPIREAFREADHKLETAVFAETVLDDVAFRLNDRALQRVLDARDRFLDARYPAVAIGRLYEAITSTEARQRLGQFYTPRWLRDLMLTWVPADAPTLLDLGVGAGSLSMPFHPRFEVSTEPDHIAGIDRNPLARLMATVALILSRQPHEVHVEDFLELAPDDLESASRNGFRFILNETDARHINNFYAFDALMLDETELKALLAFLNSGVFDDVVHRYRYAREGGFEKIEPNDLEGVPVLDPRGLPEDVVSRLAASFDELCETARRGGDDGNVFARIESLIRRRL</sequence>
<evidence type="ECO:0008006" key="3">
    <source>
        <dbReference type="Google" id="ProtNLM"/>
    </source>
</evidence>
<dbReference type="AlphaFoldDB" id="A0A830F5M2"/>
<gene>
    <name evidence="1" type="ORF">GCM10009037_01110</name>
</gene>
<name>A0A830F5M2_9EURY</name>
<proteinExistence type="predicted"/>
<dbReference type="Proteomes" id="UP000628840">
    <property type="component" value="Unassembled WGS sequence"/>
</dbReference>
<protein>
    <recommendedName>
        <fullName evidence="3">Methyltransferase domain-containing protein</fullName>
    </recommendedName>
</protein>
<reference evidence="1 2" key="1">
    <citation type="journal article" date="2019" name="Int. J. Syst. Evol. Microbiol.">
        <title>The Global Catalogue of Microorganisms (GCM) 10K type strain sequencing project: providing services to taxonomists for standard genome sequencing and annotation.</title>
        <authorList>
            <consortium name="The Broad Institute Genomics Platform"/>
            <consortium name="The Broad Institute Genome Sequencing Center for Infectious Disease"/>
            <person name="Wu L."/>
            <person name="Ma J."/>
        </authorList>
    </citation>
    <scope>NUCLEOTIDE SEQUENCE [LARGE SCALE GENOMIC DNA]</scope>
    <source>
        <strain evidence="1 2">JCM 19585</strain>
    </source>
</reference>
<dbReference type="Gene3D" id="3.40.50.150">
    <property type="entry name" value="Vaccinia Virus protein VP39"/>
    <property type="match status" value="1"/>
</dbReference>
<comment type="caution">
    <text evidence="1">The sequence shown here is derived from an EMBL/GenBank/DDBJ whole genome shotgun (WGS) entry which is preliminary data.</text>
</comment>
<accession>A0A830F5M2</accession>
<keyword evidence="2" id="KW-1185">Reference proteome</keyword>
<organism evidence="1 2">
    <name type="scientific">Halarchaeum grantii</name>
    <dbReference type="NCBI Taxonomy" id="1193105"/>
    <lineage>
        <taxon>Archaea</taxon>
        <taxon>Methanobacteriati</taxon>
        <taxon>Methanobacteriota</taxon>
        <taxon>Stenosarchaea group</taxon>
        <taxon>Halobacteria</taxon>
        <taxon>Halobacteriales</taxon>
        <taxon>Halobacteriaceae</taxon>
    </lineage>
</organism>
<evidence type="ECO:0000313" key="2">
    <source>
        <dbReference type="Proteomes" id="UP000628840"/>
    </source>
</evidence>
<dbReference type="SUPFAM" id="SSF53335">
    <property type="entry name" value="S-adenosyl-L-methionine-dependent methyltransferases"/>
    <property type="match status" value="1"/>
</dbReference>